<evidence type="ECO:0000313" key="12">
    <source>
        <dbReference type="EMBL" id="CAF3959743.1"/>
    </source>
</evidence>
<evidence type="ECO:0000256" key="5">
    <source>
        <dbReference type="ARBA" id="ARBA00023125"/>
    </source>
</evidence>
<evidence type="ECO:0000313" key="11">
    <source>
        <dbReference type="EMBL" id="CAF3802031.1"/>
    </source>
</evidence>
<evidence type="ECO:0000256" key="3">
    <source>
        <dbReference type="ARBA" id="ARBA00022833"/>
    </source>
</evidence>
<dbReference type="Proteomes" id="UP000663866">
    <property type="component" value="Unassembled WGS sequence"/>
</dbReference>
<proteinExistence type="predicted"/>
<dbReference type="Proteomes" id="UP000681967">
    <property type="component" value="Unassembled WGS sequence"/>
</dbReference>
<evidence type="ECO:0000256" key="7">
    <source>
        <dbReference type="ARBA" id="ARBA00023170"/>
    </source>
</evidence>
<evidence type="ECO:0000313" key="13">
    <source>
        <dbReference type="EMBL" id="CAF4194996.1"/>
    </source>
</evidence>
<dbReference type="Gene3D" id="3.30.50.10">
    <property type="entry name" value="Erythroid Transcription Factor GATA-1, subunit A"/>
    <property type="match status" value="1"/>
</dbReference>
<dbReference type="AlphaFoldDB" id="A0A820BP43"/>
<evidence type="ECO:0000313" key="10">
    <source>
        <dbReference type="EMBL" id="CAF3773076.1"/>
    </source>
</evidence>
<name>A0A820BP43_9BILA</name>
<keyword evidence="14" id="KW-1185">Reference proteome</keyword>
<dbReference type="PROSITE" id="PS51030">
    <property type="entry name" value="NUCLEAR_REC_DBD_2"/>
    <property type="match status" value="1"/>
</dbReference>
<protein>
    <recommendedName>
        <fullName evidence="9">Nuclear receptor domain-containing protein</fullName>
    </recommendedName>
</protein>
<keyword evidence="6" id="KW-0804">Transcription</keyword>
<dbReference type="Proteomes" id="UP000681720">
    <property type="component" value="Unassembled WGS sequence"/>
</dbReference>
<keyword evidence="8" id="KW-0539">Nucleus</keyword>
<sequence>MGILQCHNRYKCIITKTTRIKCPACRLQKCVLVGMNQKLIRSTHQLQIVLDNDQQSLIENKSEAISSKVNNGPYFRIKFINITNKNFIHNGKFIHDKQSSLPPKLRLK</sequence>
<dbReference type="SUPFAM" id="SSF57716">
    <property type="entry name" value="Glucocorticoid receptor-like (DNA-binding domain)"/>
    <property type="match status" value="1"/>
</dbReference>
<dbReference type="GO" id="GO:0003700">
    <property type="term" value="F:DNA-binding transcription factor activity"/>
    <property type="evidence" value="ECO:0007669"/>
    <property type="project" value="InterPro"/>
</dbReference>
<evidence type="ECO:0000256" key="2">
    <source>
        <dbReference type="ARBA" id="ARBA00022771"/>
    </source>
</evidence>
<evidence type="ECO:0000256" key="8">
    <source>
        <dbReference type="ARBA" id="ARBA00023242"/>
    </source>
</evidence>
<feature type="domain" description="Nuclear receptor" evidence="9">
    <location>
        <begin position="1"/>
        <end position="42"/>
    </location>
</feature>
<dbReference type="InterPro" id="IPR001628">
    <property type="entry name" value="Znf_hrmn_rcpt"/>
</dbReference>
<keyword evidence="4" id="KW-0805">Transcription regulation</keyword>
<dbReference type="GO" id="GO:0008270">
    <property type="term" value="F:zinc ion binding"/>
    <property type="evidence" value="ECO:0007669"/>
    <property type="project" value="UniProtKB-KW"/>
</dbReference>
<organism evidence="13 14">
    <name type="scientific">Rotaria magnacalcarata</name>
    <dbReference type="NCBI Taxonomy" id="392030"/>
    <lineage>
        <taxon>Eukaryota</taxon>
        <taxon>Metazoa</taxon>
        <taxon>Spiralia</taxon>
        <taxon>Gnathifera</taxon>
        <taxon>Rotifera</taxon>
        <taxon>Eurotatoria</taxon>
        <taxon>Bdelloidea</taxon>
        <taxon>Philodinida</taxon>
        <taxon>Philodinidae</taxon>
        <taxon>Rotaria</taxon>
    </lineage>
</organism>
<dbReference type="Pfam" id="PF00105">
    <property type="entry name" value="zf-C4"/>
    <property type="match status" value="1"/>
</dbReference>
<dbReference type="InterPro" id="IPR050200">
    <property type="entry name" value="Nuclear_hormone_rcpt_NR3"/>
</dbReference>
<dbReference type="EMBL" id="CAJOBH010000232">
    <property type="protein sequence ID" value="CAF3773076.1"/>
    <property type="molecule type" value="Genomic_DNA"/>
</dbReference>
<keyword evidence="3" id="KW-0862">Zinc</keyword>
<dbReference type="EMBL" id="CAJOBG010006703">
    <property type="protein sequence ID" value="CAF4194996.1"/>
    <property type="molecule type" value="Genomic_DNA"/>
</dbReference>
<dbReference type="EMBL" id="CAJOBI010003200">
    <property type="protein sequence ID" value="CAF3959743.1"/>
    <property type="molecule type" value="Genomic_DNA"/>
</dbReference>
<dbReference type="PANTHER" id="PTHR48092">
    <property type="entry name" value="KNIRPS-RELATED PROTEIN-RELATED"/>
    <property type="match status" value="1"/>
</dbReference>
<accession>A0A820BP43</accession>
<comment type="caution">
    <text evidence="13">The sequence shown here is derived from an EMBL/GenBank/DDBJ whole genome shotgun (WGS) entry which is preliminary data.</text>
</comment>
<keyword evidence="2" id="KW-0863">Zinc-finger</keyword>
<dbReference type="Proteomes" id="UP000676336">
    <property type="component" value="Unassembled WGS sequence"/>
</dbReference>
<evidence type="ECO:0000313" key="14">
    <source>
        <dbReference type="Proteomes" id="UP000663866"/>
    </source>
</evidence>
<dbReference type="InterPro" id="IPR013088">
    <property type="entry name" value="Znf_NHR/GATA"/>
</dbReference>
<evidence type="ECO:0000256" key="4">
    <source>
        <dbReference type="ARBA" id="ARBA00023015"/>
    </source>
</evidence>
<keyword evidence="7" id="KW-0675">Receptor</keyword>
<dbReference type="GO" id="GO:0043565">
    <property type="term" value="F:sequence-specific DNA binding"/>
    <property type="evidence" value="ECO:0007669"/>
    <property type="project" value="InterPro"/>
</dbReference>
<reference evidence="13" key="1">
    <citation type="submission" date="2021-02" db="EMBL/GenBank/DDBJ databases">
        <authorList>
            <person name="Nowell W R."/>
        </authorList>
    </citation>
    <scope>NUCLEOTIDE SEQUENCE</scope>
</reference>
<keyword evidence="5" id="KW-0238">DNA-binding</keyword>
<gene>
    <name evidence="10" type="ORF">BYL167_LOCUS1509</name>
    <name evidence="11" type="ORF">GIL414_LOCUS1144</name>
    <name evidence="13" type="ORF">OVN521_LOCUS26061</name>
    <name evidence="12" type="ORF">SMN809_LOCUS9724</name>
</gene>
<evidence type="ECO:0000256" key="1">
    <source>
        <dbReference type="ARBA" id="ARBA00022723"/>
    </source>
</evidence>
<keyword evidence="1" id="KW-0479">Metal-binding</keyword>
<evidence type="ECO:0000259" key="9">
    <source>
        <dbReference type="PROSITE" id="PS51030"/>
    </source>
</evidence>
<evidence type="ECO:0000256" key="6">
    <source>
        <dbReference type="ARBA" id="ARBA00023163"/>
    </source>
</evidence>
<dbReference type="EMBL" id="CAJOBJ010000177">
    <property type="protein sequence ID" value="CAF3802031.1"/>
    <property type="molecule type" value="Genomic_DNA"/>
</dbReference>